<dbReference type="RefSeq" id="WP_160496792.1">
    <property type="nucleotide sequence ID" value="NZ_WUBI01000001.1"/>
</dbReference>
<dbReference type="AlphaFoldDB" id="A0A7X3IGY4"/>
<dbReference type="InterPro" id="IPR000182">
    <property type="entry name" value="GNAT_dom"/>
</dbReference>
<dbReference type="GO" id="GO:0016747">
    <property type="term" value="F:acyltransferase activity, transferring groups other than amino-acyl groups"/>
    <property type="evidence" value="ECO:0007669"/>
    <property type="project" value="InterPro"/>
</dbReference>
<dbReference type="Gene3D" id="3.40.630.30">
    <property type="match status" value="1"/>
</dbReference>
<dbReference type="Pfam" id="PF00583">
    <property type="entry name" value="Acetyltransf_1"/>
    <property type="match status" value="1"/>
</dbReference>
<sequence>MNREDAAEIATWRYPRPYDLYSMDGSEEDITELLNGDYVSAWNHEEMLIGFYCTGISARVPGGYDAGIYNDESLVDIGLGMKPELTGQGQGTRFMEEGIAYVKYAFPGKGIRLVVATFNKRAVRTYEKAGFKQFGVFSSPVHGEQTEFACMIKREI</sequence>
<dbReference type="SUPFAM" id="SSF55729">
    <property type="entry name" value="Acyl-CoA N-acyltransferases (Nat)"/>
    <property type="match status" value="1"/>
</dbReference>
<organism evidence="2 3">
    <name type="scientific">Paenibacillus dendrobii</name>
    <dbReference type="NCBI Taxonomy" id="2691084"/>
    <lineage>
        <taxon>Bacteria</taxon>
        <taxon>Bacillati</taxon>
        <taxon>Bacillota</taxon>
        <taxon>Bacilli</taxon>
        <taxon>Bacillales</taxon>
        <taxon>Paenibacillaceae</taxon>
        <taxon>Paenibacillus</taxon>
    </lineage>
</organism>
<feature type="domain" description="N-acetyltransferase" evidence="1">
    <location>
        <begin position="1"/>
        <end position="153"/>
    </location>
</feature>
<proteinExistence type="predicted"/>
<accession>A0A7X3IGY4</accession>
<comment type="caution">
    <text evidence="2">The sequence shown here is derived from an EMBL/GenBank/DDBJ whole genome shotgun (WGS) entry which is preliminary data.</text>
</comment>
<name>A0A7X3IGY4_9BACL</name>
<dbReference type="Proteomes" id="UP000460318">
    <property type="component" value="Unassembled WGS sequence"/>
</dbReference>
<keyword evidence="2" id="KW-0808">Transferase</keyword>
<reference evidence="2 3" key="1">
    <citation type="submission" date="2019-12" db="EMBL/GenBank/DDBJ databases">
        <title>Paenibacillus sp. nov., an endophytic bacterium isolated from the stem of Dendrobium.</title>
        <authorList>
            <person name="Zhao R."/>
        </authorList>
    </citation>
    <scope>NUCLEOTIDE SEQUENCE [LARGE SCALE GENOMIC DNA]</scope>
    <source>
        <strain evidence="2 3">HJL G12</strain>
    </source>
</reference>
<evidence type="ECO:0000313" key="2">
    <source>
        <dbReference type="EMBL" id="MWV43271.1"/>
    </source>
</evidence>
<dbReference type="InterPro" id="IPR016181">
    <property type="entry name" value="Acyl_CoA_acyltransferase"/>
</dbReference>
<dbReference type="PROSITE" id="PS51186">
    <property type="entry name" value="GNAT"/>
    <property type="match status" value="1"/>
</dbReference>
<evidence type="ECO:0000259" key="1">
    <source>
        <dbReference type="PROSITE" id="PS51186"/>
    </source>
</evidence>
<gene>
    <name evidence="2" type="ORF">GRF59_06465</name>
</gene>
<protein>
    <submittedName>
        <fullName evidence="2">GNAT family N-acetyltransferase</fullName>
    </submittedName>
</protein>
<evidence type="ECO:0000313" key="3">
    <source>
        <dbReference type="Proteomes" id="UP000460318"/>
    </source>
</evidence>
<keyword evidence="3" id="KW-1185">Reference proteome</keyword>
<dbReference type="EMBL" id="WUBI01000001">
    <property type="protein sequence ID" value="MWV43271.1"/>
    <property type="molecule type" value="Genomic_DNA"/>
</dbReference>